<proteinExistence type="inferred from homology"/>
<evidence type="ECO:0000256" key="2">
    <source>
        <dbReference type="ARBA" id="ARBA00022763"/>
    </source>
</evidence>
<name>A0ABZ2IP00_9BACT</name>
<organism evidence="9 10">
    <name type="scientific">Parabacteroides absconsus</name>
    <dbReference type="NCBI Taxonomy" id="2951805"/>
    <lineage>
        <taxon>Bacteria</taxon>
        <taxon>Pseudomonadati</taxon>
        <taxon>Bacteroidota</taxon>
        <taxon>Bacteroidia</taxon>
        <taxon>Bacteroidales</taxon>
        <taxon>Tannerellaceae</taxon>
        <taxon>Parabacteroides</taxon>
    </lineage>
</organism>
<evidence type="ECO:0000256" key="3">
    <source>
        <dbReference type="ARBA" id="ARBA00022801"/>
    </source>
</evidence>
<keyword evidence="6" id="KW-0742">SOS response</keyword>
<dbReference type="PANTHER" id="PTHR33516">
    <property type="entry name" value="LEXA REPRESSOR"/>
    <property type="match status" value="1"/>
</dbReference>
<evidence type="ECO:0000256" key="6">
    <source>
        <dbReference type="ARBA" id="ARBA00023236"/>
    </source>
</evidence>
<dbReference type="SUPFAM" id="SSF51306">
    <property type="entry name" value="LexA/Signal peptidase"/>
    <property type="match status" value="1"/>
</dbReference>
<evidence type="ECO:0000313" key="10">
    <source>
        <dbReference type="Proteomes" id="UP001320603"/>
    </source>
</evidence>
<dbReference type="CDD" id="cd06529">
    <property type="entry name" value="S24_LexA-like"/>
    <property type="match status" value="1"/>
</dbReference>
<dbReference type="PANTHER" id="PTHR33516:SF2">
    <property type="entry name" value="LEXA REPRESSOR-RELATED"/>
    <property type="match status" value="1"/>
</dbReference>
<keyword evidence="9" id="KW-0548">Nucleotidyltransferase</keyword>
<reference evidence="9 10" key="1">
    <citation type="submission" date="2024-02" db="EMBL/GenBank/DDBJ databases">
        <title>Whole genome sequencing of Parabacteroides sp. AD58.</title>
        <authorList>
            <person name="Chaplin A.V."/>
            <person name="Pikina A.P."/>
            <person name="Sokolova S.R."/>
            <person name="Korostin D.O."/>
            <person name="Efimov B.A."/>
        </authorList>
    </citation>
    <scope>NUCLEOTIDE SEQUENCE [LARGE SCALE GENOMIC DNA]</scope>
    <source>
        <strain evidence="9 10">AD58</strain>
    </source>
</reference>
<dbReference type="InterPro" id="IPR006197">
    <property type="entry name" value="Peptidase_S24_LexA"/>
</dbReference>
<keyword evidence="9" id="KW-0808">Transferase</keyword>
<evidence type="ECO:0000256" key="7">
    <source>
        <dbReference type="RuleBase" id="RU003991"/>
    </source>
</evidence>
<sequence length="145" mass="16268">MLTIELLSADLSSELPLPFADAGIKAGFPSPAQDYLEGTIDLNKELVRHPATTFYGRVKGNSMIDAGIEEGDLLVIDKSLEPQDGDMVVAFIDGDFTIKYVRQEKDCLWLVPANADYQPIRVTEENDFMVWGVVTYTIKKRNRRL</sequence>
<dbReference type="GO" id="GO:0003887">
    <property type="term" value="F:DNA-directed DNA polymerase activity"/>
    <property type="evidence" value="ECO:0007669"/>
    <property type="project" value="UniProtKB-EC"/>
</dbReference>
<feature type="domain" description="Peptidase S24/S26A/S26B/S26C" evidence="8">
    <location>
        <begin position="24"/>
        <end position="134"/>
    </location>
</feature>
<keyword evidence="10" id="KW-1185">Reference proteome</keyword>
<keyword evidence="2" id="KW-0227">DNA damage</keyword>
<dbReference type="Proteomes" id="UP001320603">
    <property type="component" value="Chromosome"/>
</dbReference>
<accession>A0ABZ2IP00</accession>
<dbReference type="InterPro" id="IPR039418">
    <property type="entry name" value="LexA-like"/>
</dbReference>
<dbReference type="EC" id="2.7.7.7" evidence="9"/>
<dbReference type="Pfam" id="PF00717">
    <property type="entry name" value="Peptidase_S24"/>
    <property type="match status" value="1"/>
</dbReference>
<comment type="similarity">
    <text evidence="1 7">Belongs to the peptidase S24 family.</text>
</comment>
<protein>
    <submittedName>
        <fullName evidence="9">Translesion error-prone DNA polymerase V autoproteolytic subunit</fullName>
        <ecNumber evidence="9">2.7.7.7</ecNumber>
    </submittedName>
</protein>
<dbReference type="InterPro" id="IPR050077">
    <property type="entry name" value="LexA_repressor"/>
</dbReference>
<dbReference type="NCBIfam" id="NF007621">
    <property type="entry name" value="PRK10276.1"/>
    <property type="match status" value="1"/>
</dbReference>
<keyword evidence="4 7" id="KW-0068">Autocatalytic cleavage</keyword>
<evidence type="ECO:0000256" key="5">
    <source>
        <dbReference type="ARBA" id="ARBA00023204"/>
    </source>
</evidence>
<dbReference type="EMBL" id="CP146284">
    <property type="protein sequence ID" value="WWV67740.1"/>
    <property type="molecule type" value="Genomic_DNA"/>
</dbReference>
<dbReference type="InterPro" id="IPR015927">
    <property type="entry name" value="Peptidase_S24_S26A/B/C"/>
</dbReference>
<keyword evidence="3 7" id="KW-0378">Hydrolase</keyword>
<evidence type="ECO:0000256" key="1">
    <source>
        <dbReference type="ARBA" id="ARBA00007484"/>
    </source>
</evidence>
<dbReference type="RefSeq" id="WP_251967993.1">
    <property type="nucleotide sequence ID" value="NZ_CP146284.1"/>
</dbReference>
<dbReference type="Gene3D" id="2.10.109.10">
    <property type="entry name" value="Umud Fragment, subunit A"/>
    <property type="match status" value="1"/>
</dbReference>
<gene>
    <name evidence="9" type="primary">umuD</name>
    <name evidence="9" type="ORF">NEE14_007245</name>
</gene>
<evidence type="ECO:0000259" key="8">
    <source>
        <dbReference type="Pfam" id="PF00717"/>
    </source>
</evidence>
<evidence type="ECO:0000256" key="4">
    <source>
        <dbReference type="ARBA" id="ARBA00022813"/>
    </source>
</evidence>
<keyword evidence="5" id="KW-0234">DNA repair</keyword>
<evidence type="ECO:0000313" key="9">
    <source>
        <dbReference type="EMBL" id="WWV67740.1"/>
    </source>
</evidence>
<dbReference type="PRINTS" id="PR00726">
    <property type="entry name" value="LEXASERPTASE"/>
</dbReference>
<dbReference type="InterPro" id="IPR036286">
    <property type="entry name" value="LexA/Signal_pep-like_sf"/>
</dbReference>